<dbReference type="EMBL" id="CVRI01000004">
    <property type="protein sequence ID" value="CRK87708.1"/>
    <property type="molecule type" value="Genomic_DNA"/>
</dbReference>
<keyword evidence="2" id="KW-1185">Reference proteome</keyword>
<accession>A0A1J1HJX0</accession>
<evidence type="ECO:0000313" key="2">
    <source>
        <dbReference type="Proteomes" id="UP000183832"/>
    </source>
</evidence>
<dbReference type="AlphaFoldDB" id="A0A1J1HJX0"/>
<gene>
    <name evidence="1" type="ORF">CLUMA_CG001498</name>
</gene>
<dbReference type="Proteomes" id="UP000183832">
    <property type="component" value="Unassembled WGS sequence"/>
</dbReference>
<name>A0A1J1HJX0_9DIPT</name>
<reference evidence="1 2" key="1">
    <citation type="submission" date="2015-04" db="EMBL/GenBank/DDBJ databases">
        <authorList>
            <person name="Syromyatnikov M.Y."/>
            <person name="Popov V.N."/>
        </authorList>
    </citation>
    <scope>NUCLEOTIDE SEQUENCE [LARGE SCALE GENOMIC DNA]</scope>
</reference>
<evidence type="ECO:0000313" key="1">
    <source>
        <dbReference type="EMBL" id="CRK87708.1"/>
    </source>
</evidence>
<organism evidence="1 2">
    <name type="scientific">Clunio marinus</name>
    <dbReference type="NCBI Taxonomy" id="568069"/>
    <lineage>
        <taxon>Eukaryota</taxon>
        <taxon>Metazoa</taxon>
        <taxon>Ecdysozoa</taxon>
        <taxon>Arthropoda</taxon>
        <taxon>Hexapoda</taxon>
        <taxon>Insecta</taxon>
        <taxon>Pterygota</taxon>
        <taxon>Neoptera</taxon>
        <taxon>Endopterygota</taxon>
        <taxon>Diptera</taxon>
        <taxon>Nematocera</taxon>
        <taxon>Chironomoidea</taxon>
        <taxon>Chironomidae</taxon>
        <taxon>Clunio</taxon>
    </lineage>
</organism>
<protein>
    <submittedName>
        <fullName evidence="1">CLUMA_CG001498, isoform A</fullName>
    </submittedName>
</protein>
<sequence length="85" mass="10101">MFEQESGFIDVDFDLNPEEDALIYEREMEKENTNGDNMSDRDVDTGRLSCMKNYKKAAEILEKRQNKSEHWPKFLNLLFDSHQPK</sequence>
<proteinExistence type="predicted"/>